<dbReference type="GO" id="GO:0047407">
    <property type="term" value="F:ADP-ribosyl-[dinitrogen reductase] hydrolase activity"/>
    <property type="evidence" value="ECO:0007669"/>
    <property type="project" value="UniProtKB-EC"/>
</dbReference>
<comment type="caution">
    <text evidence="4">The sequence shown here is derived from an EMBL/GenBank/DDBJ whole genome shotgun (WGS) entry which is preliminary data.</text>
</comment>
<dbReference type="InterPro" id="IPR005502">
    <property type="entry name" value="Ribosyl_crysJ1"/>
</dbReference>
<dbReference type="AlphaFoldDB" id="A0A210PBE5"/>
<dbReference type="SUPFAM" id="SSF101478">
    <property type="entry name" value="ADP-ribosylglycohydrolase"/>
    <property type="match status" value="1"/>
</dbReference>
<comment type="cofactor">
    <cofactor evidence="3">
        <name>Mg(2+)</name>
        <dbReference type="ChEBI" id="CHEBI:18420"/>
    </cofactor>
    <text evidence="3">Binds 2 magnesium ions per subunit.</text>
</comment>
<name>A0A210PBE5_9LACO</name>
<organism evidence="4 5">
    <name type="scientific">Companilactobacillus kimchii</name>
    <dbReference type="NCBI Taxonomy" id="2801452"/>
    <lineage>
        <taxon>Bacteria</taxon>
        <taxon>Bacillati</taxon>
        <taxon>Bacillota</taxon>
        <taxon>Bacilli</taxon>
        <taxon>Lactobacillales</taxon>
        <taxon>Lactobacillaceae</taxon>
        <taxon>Companilactobacillus</taxon>
    </lineage>
</organism>
<evidence type="ECO:0000256" key="3">
    <source>
        <dbReference type="PIRSR" id="PIRSR605502-1"/>
    </source>
</evidence>
<feature type="binding site" evidence="3">
    <location>
        <position position="285"/>
    </location>
    <ligand>
        <name>Mg(2+)</name>
        <dbReference type="ChEBI" id="CHEBI:18420"/>
        <label>1</label>
    </ligand>
</feature>
<keyword evidence="4" id="KW-0326">Glycosidase</keyword>
<feature type="binding site" evidence="3">
    <location>
        <position position="69"/>
    </location>
    <ligand>
        <name>Mg(2+)</name>
        <dbReference type="ChEBI" id="CHEBI:18420"/>
        <label>1</label>
    </ligand>
</feature>
<proteinExistence type="inferred from homology"/>
<evidence type="ECO:0000256" key="1">
    <source>
        <dbReference type="ARBA" id="ARBA00010702"/>
    </source>
</evidence>
<dbReference type="EC" id="3.2.2.24" evidence="4"/>
<gene>
    <name evidence="4" type="primary">draG</name>
    <name evidence="4" type="ORF">LKACC12383_00406</name>
</gene>
<dbReference type="GO" id="GO:0046872">
    <property type="term" value="F:metal ion binding"/>
    <property type="evidence" value="ECO:0007669"/>
    <property type="project" value="UniProtKB-KW"/>
</dbReference>
<keyword evidence="3" id="KW-0460">Magnesium</keyword>
<dbReference type="Pfam" id="PF03747">
    <property type="entry name" value="ADP_ribosyl_GH"/>
    <property type="match status" value="1"/>
</dbReference>
<reference evidence="4 5" key="1">
    <citation type="submission" date="2017-03" db="EMBL/GenBank/DDBJ databases">
        <title>Genome sequence of Lactobacillus kimchii KACC 12383.</title>
        <authorList>
            <person name="Chun J."/>
        </authorList>
    </citation>
    <scope>NUCLEOTIDE SEQUENCE [LARGE SCALE GENOMIC DNA]</scope>
    <source>
        <strain evidence="4 5">KACC 12383</strain>
    </source>
</reference>
<evidence type="ECO:0000313" key="4">
    <source>
        <dbReference type="EMBL" id="OWF33802.1"/>
    </source>
</evidence>
<protein>
    <submittedName>
        <fullName evidence="4">ADP-ribosyl-[dinitrogen reductase] hydrolase</fullName>
        <ecNumber evidence="4">3.2.2.24</ecNumber>
    </submittedName>
</protein>
<feature type="binding site" evidence="3">
    <location>
        <position position="283"/>
    </location>
    <ligand>
        <name>Mg(2+)</name>
        <dbReference type="ChEBI" id="CHEBI:18420"/>
        <label>1</label>
    </ligand>
</feature>
<dbReference type="InterPro" id="IPR036705">
    <property type="entry name" value="Ribosyl_crysJ1_sf"/>
</dbReference>
<keyword evidence="2 4" id="KW-0378">Hydrolase</keyword>
<feature type="binding site" evidence="3">
    <location>
        <position position="71"/>
    </location>
    <ligand>
        <name>Mg(2+)</name>
        <dbReference type="ChEBI" id="CHEBI:18420"/>
        <label>1</label>
    </ligand>
</feature>
<dbReference type="PANTHER" id="PTHR16222:SF24">
    <property type="entry name" value="ADP-RIBOSYLHYDROLASE ARH3"/>
    <property type="match status" value="1"/>
</dbReference>
<dbReference type="EMBL" id="MXAL01000002">
    <property type="protein sequence ID" value="OWF33802.1"/>
    <property type="molecule type" value="Genomic_DNA"/>
</dbReference>
<keyword evidence="3" id="KW-0479">Metal-binding</keyword>
<dbReference type="Gene3D" id="1.10.4080.10">
    <property type="entry name" value="ADP-ribosylation/Crystallin J1"/>
    <property type="match status" value="1"/>
</dbReference>
<feature type="binding site" evidence="3">
    <location>
        <position position="70"/>
    </location>
    <ligand>
        <name>Mg(2+)</name>
        <dbReference type="ChEBI" id="CHEBI:18420"/>
        <label>1</label>
    </ligand>
</feature>
<accession>A0A210PBE5</accession>
<dbReference type="PANTHER" id="PTHR16222">
    <property type="entry name" value="ADP-RIBOSYLGLYCOHYDROLASE"/>
    <property type="match status" value="1"/>
</dbReference>
<feature type="binding site" evidence="3">
    <location>
        <position position="286"/>
    </location>
    <ligand>
        <name>Mg(2+)</name>
        <dbReference type="ChEBI" id="CHEBI:18420"/>
        <label>1</label>
    </ligand>
</feature>
<comment type="similarity">
    <text evidence="1">Belongs to the ADP-ribosylglycohydrolase family.</text>
</comment>
<evidence type="ECO:0000256" key="2">
    <source>
        <dbReference type="ARBA" id="ARBA00022801"/>
    </source>
</evidence>
<dbReference type="Proteomes" id="UP000196649">
    <property type="component" value="Unassembled WGS sequence"/>
</dbReference>
<sequence>MITGTEFILVPVFLTGDAVMEANLIKNILYAGIVGDALGVPVEFEKRDTYYVDSMISGGTWEQAAGSWSDDTSFTLPLIESLTEKSDYEKLMQKFENYMFHNEYTPKGIAFGIGGTCAKAVRNWSINHYPALECGDPSEYANGNGALMRLAPLAIHLKTESDLANRLELTKNYTSLTHRHARAIMGSYIYLEILHGLLNGKNLTDILAKLPQQLKVALQNEPDEWAEFVYYKDIFAPGFKDINRKNIKSTGYDVDTLLACIWCVLNSKSIDEAILLAVNLGEDTDTIASITGTLASCVYQTETVNPEWVAQLQNKELLDSIIDPFIIVETKKAGQK</sequence>
<dbReference type="InterPro" id="IPR050792">
    <property type="entry name" value="ADP-ribosylglycohydrolase"/>
</dbReference>
<evidence type="ECO:0000313" key="5">
    <source>
        <dbReference type="Proteomes" id="UP000196649"/>
    </source>
</evidence>
<dbReference type="RefSeq" id="WP_054642383.1">
    <property type="nucleotide sequence ID" value="NZ_LNUB01000010.1"/>
</dbReference>